<dbReference type="EMBL" id="FZNY01000002">
    <property type="protein sequence ID" value="SNR71375.1"/>
    <property type="molecule type" value="Genomic_DNA"/>
</dbReference>
<protein>
    <recommendedName>
        <fullName evidence="1">SnoaL-like domain-containing protein</fullName>
    </recommendedName>
</protein>
<evidence type="ECO:0000313" key="2">
    <source>
        <dbReference type="EMBL" id="SNR71375.1"/>
    </source>
</evidence>
<dbReference type="RefSeq" id="WP_089370908.1">
    <property type="nucleotide sequence ID" value="NZ_BMEP01000001.1"/>
</dbReference>
<keyword evidence="3" id="KW-1185">Reference proteome</keyword>
<organism evidence="2 3">
    <name type="scientific">Dokdonia pacifica</name>
    <dbReference type="NCBI Taxonomy" id="1627892"/>
    <lineage>
        <taxon>Bacteria</taxon>
        <taxon>Pseudomonadati</taxon>
        <taxon>Bacteroidota</taxon>
        <taxon>Flavobacteriia</taxon>
        <taxon>Flavobacteriales</taxon>
        <taxon>Flavobacteriaceae</taxon>
        <taxon>Dokdonia</taxon>
    </lineage>
</organism>
<dbReference type="SUPFAM" id="SSF54427">
    <property type="entry name" value="NTF2-like"/>
    <property type="match status" value="1"/>
</dbReference>
<accession>A0A238YJL6</accession>
<evidence type="ECO:0000259" key="1">
    <source>
        <dbReference type="Pfam" id="PF12680"/>
    </source>
</evidence>
<dbReference type="Gene3D" id="3.10.450.50">
    <property type="match status" value="1"/>
</dbReference>
<sequence>MSTSGKSIVSDFYTSDFFNENANVKKHLHPEMELFWNARTGYSHMRIEDISAVTSEASKSFESVRCEITHLLEDGNNVTIRFTFFVSTIENPNEEVPVAHFVAIWEIKDGLMYKGYQMSQPAEESQEAMISYQGVNL</sequence>
<dbReference type="InterPro" id="IPR032710">
    <property type="entry name" value="NTF2-like_dom_sf"/>
</dbReference>
<feature type="domain" description="SnoaL-like" evidence="1">
    <location>
        <begin position="24"/>
        <end position="112"/>
    </location>
</feature>
<dbReference type="AlphaFoldDB" id="A0A238YJL6"/>
<dbReference type="OrthoDB" id="1452256at2"/>
<dbReference type="Pfam" id="PF12680">
    <property type="entry name" value="SnoaL_2"/>
    <property type="match status" value="1"/>
</dbReference>
<dbReference type="InterPro" id="IPR037401">
    <property type="entry name" value="SnoaL-like"/>
</dbReference>
<dbReference type="Proteomes" id="UP000198379">
    <property type="component" value="Unassembled WGS sequence"/>
</dbReference>
<reference evidence="2 3" key="1">
    <citation type="submission" date="2017-06" db="EMBL/GenBank/DDBJ databases">
        <authorList>
            <person name="Kim H.J."/>
            <person name="Triplett B.A."/>
        </authorList>
    </citation>
    <scope>NUCLEOTIDE SEQUENCE [LARGE SCALE GENOMIC DNA]</scope>
    <source>
        <strain evidence="2 3">DSM 25597</strain>
    </source>
</reference>
<gene>
    <name evidence="2" type="ORF">SAMN06265376_102128</name>
</gene>
<evidence type="ECO:0000313" key="3">
    <source>
        <dbReference type="Proteomes" id="UP000198379"/>
    </source>
</evidence>
<proteinExistence type="predicted"/>
<name>A0A238YJL6_9FLAO</name>